<proteinExistence type="predicted"/>
<keyword evidence="2" id="KW-1185">Reference proteome</keyword>
<reference evidence="1 2" key="1">
    <citation type="submission" date="2024-09" db="EMBL/GenBank/DDBJ databases">
        <authorList>
            <person name="Sun Q."/>
            <person name="Mori K."/>
        </authorList>
    </citation>
    <scope>NUCLEOTIDE SEQUENCE [LARGE SCALE GENOMIC DNA]</scope>
    <source>
        <strain evidence="1 2">KCTC 52403</strain>
    </source>
</reference>
<sequence>MSLAFSELKKVGFVCDEHDFAPYRETISHHVGRIEDALKKRGFSGALSPGFVNHPEAGYAYYVYDTTKFADQKAADAAVQKWLTTRYGGDGG</sequence>
<dbReference type="EMBL" id="JBHLTF010000020">
    <property type="protein sequence ID" value="MFC0717089.1"/>
    <property type="molecule type" value="Genomic_DNA"/>
</dbReference>
<comment type="caution">
    <text evidence="1">The sequence shown here is derived from an EMBL/GenBank/DDBJ whole genome shotgun (WGS) entry which is preliminary data.</text>
</comment>
<dbReference type="Proteomes" id="UP001589898">
    <property type="component" value="Unassembled WGS sequence"/>
</dbReference>
<dbReference type="RefSeq" id="WP_386659295.1">
    <property type="nucleotide sequence ID" value="NZ_JBHLTF010000020.1"/>
</dbReference>
<evidence type="ECO:0000313" key="1">
    <source>
        <dbReference type="EMBL" id="MFC0717089.1"/>
    </source>
</evidence>
<organism evidence="1 2">
    <name type="scientific">Luteimonas padinae</name>
    <dbReference type="NCBI Taxonomy" id="1714359"/>
    <lineage>
        <taxon>Bacteria</taxon>
        <taxon>Pseudomonadati</taxon>
        <taxon>Pseudomonadota</taxon>
        <taxon>Gammaproteobacteria</taxon>
        <taxon>Lysobacterales</taxon>
        <taxon>Lysobacteraceae</taxon>
        <taxon>Luteimonas</taxon>
    </lineage>
</organism>
<protein>
    <submittedName>
        <fullName evidence="1">Uncharacterized protein</fullName>
    </submittedName>
</protein>
<name>A0ABV6SUH3_9GAMM</name>
<accession>A0ABV6SUH3</accession>
<evidence type="ECO:0000313" key="2">
    <source>
        <dbReference type="Proteomes" id="UP001589898"/>
    </source>
</evidence>
<gene>
    <name evidence="1" type="ORF">ACFFFU_04905</name>
</gene>